<comment type="catalytic activity">
    <reaction evidence="1 7">
        <text>L-glutamate = D-glutamate</text>
        <dbReference type="Rhea" id="RHEA:12813"/>
        <dbReference type="ChEBI" id="CHEBI:29985"/>
        <dbReference type="ChEBI" id="CHEBI:29986"/>
        <dbReference type="EC" id="5.1.1.3"/>
    </reaction>
</comment>
<feature type="binding site" evidence="7">
    <location>
        <begin position="13"/>
        <end position="14"/>
    </location>
    <ligand>
        <name>substrate</name>
    </ligand>
</feature>
<comment type="caution">
    <text evidence="8">The sequence shown here is derived from an EMBL/GenBank/DDBJ whole genome shotgun (WGS) entry which is preliminary data.</text>
</comment>
<dbReference type="GO" id="GO:0008881">
    <property type="term" value="F:glutamate racemase activity"/>
    <property type="evidence" value="ECO:0007669"/>
    <property type="project" value="UniProtKB-UniRule"/>
</dbReference>
<dbReference type="PROSITE" id="PS00923">
    <property type="entry name" value="ASP_GLU_RACEMASE_1"/>
    <property type="match status" value="1"/>
</dbReference>
<evidence type="ECO:0000256" key="7">
    <source>
        <dbReference type="HAMAP-Rule" id="MF_00258"/>
    </source>
</evidence>
<feature type="active site" description="Proton donor/acceptor" evidence="7">
    <location>
        <position position="187"/>
    </location>
</feature>
<dbReference type="FunFam" id="3.40.50.1860:FF:000001">
    <property type="entry name" value="Glutamate racemase"/>
    <property type="match status" value="1"/>
</dbReference>
<keyword evidence="3 7" id="KW-0133">Cell shape</keyword>
<evidence type="ECO:0000256" key="4">
    <source>
        <dbReference type="ARBA" id="ARBA00022984"/>
    </source>
</evidence>
<evidence type="ECO:0000256" key="3">
    <source>
        <dbReference type="ARBA" id="ARBA00022960"/>
    </source>
</evidence>
<evidence type="ECO:0000313" key="8">
    <source>
        <dbReference type="EMBL" id="ROS01262.1"/>
    </source>
</evidence>
<comment type="similarity">
    <text evidence="7">Belongs to the aspartate/glutamate racemases family.</text>
</comment>
<accession>A0A3N2DNJ9</accession>
<comment type="pathway">
    <text evidence="7">Cell wall biogenesis; peptidoglycan biosynthesis.</text>
</comment>
<dbReference type="InterPro" id="IPR015942">
    <property type="entry name" value="Asp/Glu/hydantoin_racemase"/>
</dbReference>
<gene>
    <name evidence="7" type="primary">murI</name>
    <name evidence="8" type="ORF">EDC56_1691</name>
</gene>
<dbReference type="Gene3D" id="3.40.50.1860">
    <property type="match status" value="2"/>
</dbReference>
<dbReference type="GO" id="GO:0071555">
    <property type="term" value="P:cell wall organization"/>
    <property type="evidence" value="ECO:0007669"/>
    <property type="project" value="UniProtKB-KW"/>
</dbReference>
<dbReference type="UniPathway" id="UPA00219"/>
<feature type="active site" description="Proton donor/acceptor" evidence="7">
    <location>
        <position position="77"/>
    </location>
</feature>
<evidence type="ECO:0000256" key="2">
    <source>
        <dbReference type="ARBA" id="ARBA00013090"/>
    </source>
</evidence>
<evidence type="ECO:0000256" key="6">
    <source>
        <dbReference type="ARBA" id="ARBA00023316"/>
    </source>
</evidence>
<keyword evidence="4 7" id="KW-0573">Peptidoglycan synthesis</keyword>
<evidence type="ECO:0000256" key="5">
    <source>
        <dbReference type="ARBA" id="ARBA00023235"/>
    </source>
</evidence>
<dbReference type="SUPFAM" id="SSF53681">
    <property type="entry name" value="Aspartate/glutamate racemase"/>
    <property type="match status" value="2"/>
</dbReference>
<feature type="binding site" evidence="7">
    <location>
        <begin position="188"/>
        <end position="189"/>
    </location>
    <ligand>
        <name>substrate</name>
    </ligand>
</feature>
<dbReference type="InterPro" id="IPR018187">
    <property type="entry name" value="Asp/Glu_racemase_AS_1"/>
</dbReference>
<sequence>MSDMTNNPIGIFDSGIGGLSIAQQIRQALPHENLIYLADSAYAPYGDKPTGFIQQRSSKLAQFLLEQHKVKAIVVACNTATVSAIDDLRAQCSIPIIGVEPGIKPAATDSNSGIIGVIATTCTLNSTSFQRLSAQLSAKTTIATQPCPGLVEQVESLQLHNSNTEQLVRKYLSPLIAKGIDSIVLGCTHYAFLEPIIRRVAGPDVSIINTATAISKEVGRRLEALQLLNHSKQLGRDVFWSSSDTNFAYKQFSQLWGHNVDVLPLKV</sequence>
<dbReference type="EC" id="5.1.1.3" evidence="2 7"/>
<dbReference type="HAMAP" id="MF_00258">
    <property type="entry name" value="Glu_racemase"/>
    <property type="match status" value="1"/>
</dbReference>
<feature type="binding site" evidence="7">
    <location>
        <begin position="78"/>
        <end position="79"/>
    </location>
    <ligand>
        <name>substrate</name>
    </ligand>
</feature>
<dbReference type="InterPro" id="IPR004391">
    <property type="entry name" value="Glu_race"/>
</dbReference>
<proteinExistence type="inferred from homology"/>
<dbReference type="InterPro" id="IPR001920">
    <property type="entry name" value="Asp/Glu_race"/>
</dbReference>
<organism evidence="8 9">
    <name type="scientific">Sinobacterium caligoides</name>
    <dbReference type="NCBI Taxonomy" id="933926"/>
    <lineage>
        <taxon>Bacteria</taxon>
        <taxon>Pseudomonadati</taxon>
        <taxon>Pseudomonadota</taxon>
        <taxon>Gammaproteobacteria</taxon>
        <taxon>Cellvibrionales</taxon>
        <taxon>Spongiibacteraceae</taxon>
        <taxon>Sinobacterium</taxon>
    </lineage>
</organism>
<dbReference type="PANTHER" id="PTHR21198">
    <property type="entry name" value="GLUTAMATE RACEMASE"/>
    <property type="match status" value="1"/>
</dbReference>
<feature type="binding site" evidence="7">
    <location>
        <begin position="45"/>
        <end position="46"/>
    </location>
    <ligand>
        <name>substrate</name>
    </ligand>
</feature>
<keyword evidence="9" id="KW-1185">Reference proteome</keyword>
<keyword evidence="5 7" id="KW-0413">Isomerase</keyword>
<dbReference type="PANTHER" id="PTHR21198:SF3">
    <property type="entry name" value="GLUTAMATE RACEMASE"/>
    <property type="match status" value="1"/>
</dbReference>
<reference evidence="8 9" key="1">
    <citation type="submission" date="2018-11" db="EMBL/GenBank/DDBJ databases">
        <title>Genomic Encyclopedia of Type Strains, Phase IV (KMG-IV): sequencing the most valuable type-strain genomes for metagenomic binning, comparative biology and taxonomic classification.</title>
        <authorList>
            <person name="Goeker M."/>
        </authorList>
    </citation>
    <scope>NUCLEOTIDE SEQUENCE [LARGE SCALE GENOMIC DNA]</scope>
    <source>
        <strain evidence="8 9">DSM 100316</strain>
    </source>
</reference>
<evidence type="ECO:0000256" key="1">
    <source>
        <dbReference type="ARBA" id="ARBA00001602"/>
    </source>
</evidence>
<keyword evidence="6 7" id="KW-0961">Cell wall biogenesis/degradation</keyword>
<dbReference type="GO" id="GO:0008360">
    <property type="term" value="P:regulation of cell shape"/>
    <property type="evidence" value="ECO:0007669"/>
    <property type="project" value="UniProtKB-KW"/>
</dbReference>
<evidence type="ECO:0000313" key="9">
    <source>
        <dbReference type="Proteomes" id="UP000275394"/>
    </source>
</evidence>
<dbReference type="Proteomes" id="UP000275394">
    <property type="component" value="Unassembled WGS sequence"/>
</dbReference>
<dbReference type="EMBL" id="RKHR01000004">
    <property type="protein sequence ID" value="ROS01262.1"/>
    <property type="molecule type" value="Genomic_DNA"/>
</dbReference>
<dbReference type="AlphaFoldDB" id="A0A3N2DNJ9"/>
<name>A0A3N2DNJ9_9GAMM</name>
<dbReference type="Pfam" id="PF01177">
    <property type="entry name" value="Asp_Glu_race"/>
    <property type="match status" value="1"/>
</dbReference>
<protein>
    <recommendedName>
        <fullName evidence="2 7">Glutamate racemase</fullName>
        <ecNumber evidence="2 7">5.1.1.3</ecNumber>
    </recommendedName>
</protein>
<comment type="function">
    <text evidence="7">Provides the (R)-glutamate required for cell wall biosynthesis.</text>
</comment>
<dbReference type="GO" id="GO:0009252">
    <property type="term" value="P:peptidoglycan biosynthetic process"/>
    <property type="evidence" value="ECO:0007669"/>
    <property type="project" value="UniProtKB-UniRule"/>
</dbReference>
<dbReference type="NCBIfam" id="TIGR00067">
    <property type="entry name" value="glut_race"/>
    <property type="match status" value="1"/>
</dbReference>